<feature type="domain" description="DUF7586" evidence="3">
    <location>
        <begin position="370"/>
        <end position="453"/>
    </location>
</feature>
<reference evidence="4 5" key="1">
    <citation type="submission" date="2018-08" db="EMBL/GenBank/DDBJ databases">
        <title>Sequencing the genomes of 1000 actinobacteria strains.</title>
        <authorList>
            <person name="Klenk H.-P."/>
        </authorList>
    </citation>
    <scope>NUCLEOTIDE SEQUENCE [LARGE SCALE GENOMIC DNA]</scope>
    <source>
        <strain evidence="4 5">DSM 22891</strain>
    </source>
</reference>
<evidence type="ECO:0000313" key="4">
    <source>
        <dbReference type="EMBL" id="REF36686.1"/>
    </source>
</evidence>
<dbReference type="AlphaFoldDB" id="A0A3D9V5P2"/>
<evidence type="ECO:0000259" key="3">
    <source>
        <dbReference type="Pfam" id="PF24491"/>
    </source>
</evidence>
<accession>A0A3D9V5P2</accession>
<dbReference type="SUPFAM" id="SSF56601">
    <property type="entry name" value="beta-lactamase/transpeptidase-like"/>
    <property type="match status" value="1"/>
</dbReference>
<name>A0A3D9V5P2_THECX</name>
<organism evidence="4 5">
    <name type="scientific">Thermasporomyces composti</name>
    <dbReference type="NCBI Taxonomy" id="696763"/>
    <lineage>
        <taxon>Bacteria</taxon>
        <taxon>Bacillati</taxon>
        <taxon>Actinomycetota</taxon>
        <taxon>Actinomycetes</taxon>
        <taxon>Propionibacteriales</taxon>
        <taxon>Nocardioidaceae</taxon>
        <taxon>Thermasporomyces</taxon>
    </lineage>
</organism>
<proteinExistence type="predicted"/>
<dbReference type="Gene3D" id="3.40.710.10">
    <property type="entry name" value="DD-peptidase/beta-lactamase superfamily"/>
    <property type="match status" value="1"/>
</dbReference>
<dbReference type="Pfam" id="PF00144">
    <property type="entry name" value="Beta-lactamase"/>
    <property type="match status" value="1"/>
</dbReference>
<feature type="region of interest" description="Disordered" evidence="1">
    <location>
        <begin position="462"/>
        <end position="491"/>
    </location>
</feature>
<evidence type="ECO:0000259" key="2">
    <source>
        <dbReference type="Pfam" id="PF00144"/>
    </source>
</evidence>
<dbReference type="EMBL" id="QTUC01000001">
    <property type="protein sequence ID" value="REF36686.1"/>
    <property type="molecule type" value="Genomic_DNA"/>
</dbReference>
<dbReference type="InterPro" id="IPR056008">
    <property type="entry name" value="DUF7586"/>
</dbReference>
<keyword evidence="5" id="KW-1185">Reference proteome</keyword>
<comment type="caution">
    <text evidence="4">The sequence shown here is derived from an EMBL/GenBank/DDBJ whole genome shotgun (WGS) entry which is preliminary data.</text>
</comment>
<dbReference type="InterPro" id="IPR001466">
    <property type="entry name" value="Beta-lactam-related"/>
</dbReference>
<dbReference type="InterPro" id="IPR050491">
    <property type="entry name" value="AmpC-like"/>
</dbReference>
<dbReference type="PANTHER" id="PTHR46825">
    <property type="entry name" value="D-ALANYL-D-ALANINE-CARBOXYPEPTIDASE/ENDOPEPTIDASE AMPH"/>
    <property type="match status" value="1"/>
</dbReference>
<feature type="compositionally biased region" description="Polar residues" evidence="1">
    <location>
        <begin position="478"/>
        <end position="491"/>
    </location>
</feature>
<sequence length="491" mass="52676">MTPAGVPPQTVPAETVLPETVLPESVLPETGRALLYRVAREQADSRIPALAVGVVRDGALVWTAGRGRVGDAPPTPSTQYRIGSITKTFVAVLVARLRDEGRLDFADPLDRHVPGTALGDRTIAQLLSHTSGLQAETEGPWWERTPGGPWSDLAAQLRPEALRHRAGRRHHYSNVGFAILGEVVARHRGRSWWESLRAEILDPLGMRRTTYLPEPPHASGFAVHPWADVLLPEPAHDAGAMAAAGQLWSTVADLGRWAAFVAGDTGDVLSADTLAELREPNIVEQGPRWVSGYGLGFQIQQRNGRTLVGHGGSMPGFLAQLWVDVDEAVGAVALANTTSGLGPVASDLIEILLQHEPRLPDEWTPLPSPPDGLLDLVGTWYWGPTGFILRARGRDELELTPIAHGTRASRFRRRPDGTWVGLDGYYAGETLRIVRGPDGRVSHLDLASFIFTRAPYDPSAPIPGGVAKEGWTGGGAAQSPNGTATPGTEPA</sequence>
<dbReference type="Proteomes" id="UP000256485">
    <property type="component" value="Unassembled WGS sequence"/>
</dbReference>
<evidence type="ECO:0000313" key="5">
    <source>
        <dbReference type="Proteomes" id="UP000256485"/>
    </source>
</evidence>
<dbReference type="InterPro" id="IPR012338">
    <property type="entry name" value="Beta-lactam/transpept-like"/>
</dbReference>
<gene>
    <name evidence="4" type="ORF">DFJ64_2106</name>
</gene>
<feature type="domain" description="Beta-lactamase-related" evidence="2">
    <location>
        <begin position="40"/>
        <end position="354"/>
    </location>
</feature>
<dbReference type="OrthoDB" id="3863176at2"/>
<evidence type="ECO:0000256" key="1">
    <source>
        <dbReference type="SAM" id="MobiDB-lite"/>
    </source>
</evidence>
<dbReference type="PANTHER" id="PTHR46825:SF7">
    <property type="entry name" value="D-ALANYL-D-ALANINE CARBOXYPEPTIDASE"/>
    <property type="match status" value="1"/>
</dbReference>
<dbReference type="Pfam" id="PF24491">
    <property type="entry name" value="DUF7586"/>
    <property type="match status" value="1"/>
</dbReference>
<protein>
    <submittedName>
        <fullName evidence="4">CubicO group peptidase (Beta-lactamase class C family)</fullName>
    </submittedName>
</protein>